<comment type="caution">
    <text evidence="1">The sequence shown here is derived from an EMBL/GenBank/DDBJ whole genome shotgun (WGS) entry which is preliminary data.</text>
</comment>
<proteinExistence type="predicted"/>
<accession>A0AAV7QGV8</accession>
<name>A0AAV7QGV8_PLEWA</name>
<protein>
    <submittedName>
        <fullName evidence="1">Uncharacterized protein</fullName>
    </submittedName>
</protein>
<sequence length="237" mass="26573">MIHPSIPAWKLCLDSLEDLVFQDTIGMIIMQYFKDNMGTFKVVLREQCISKSVGIRKTILNEVLNSEETLHTWEQRRPGHPEVQPDPLEAKVMVAECIERLQCFDYQEYMVQAYAEVDCAAFLLALLVNPAKRGSVIVEVDTELGTKAYHQENINYEFQDYYTALHSSAGRTSSADIEDFLVPLALLRVSPEGAAFHSSAGRTSSADFEDFLVPLGLLRVSPEGAEDLGGNINLQWV</sequence>
<gene>
    <name evidence="1" type="ORF">NDU88_005820</name>
</gene>
<dbReference type="EMBL" id="JANPWB010000010">
    <property type="protein sequence ID" value="KAJ1139448.1"/>
    <property type="molecule type" value="Genomic_DNA"/>
</dbReference>
<dbReference type="AlphaFoldDB" id="A0AAV7QGV8"/>
<reference evidence="1" key="1">
    <citation type="journal article" date="2022" name="bioRxiv">
        <title>Sequencing and chromosome-scale assembly of the giantPleurodeles waltlgenome.</title>
        <authorList>
            <person name="Brown T."/>
            <person name="Elewa A."/>
            <person name="Iarovenko S."/>
            <person name="Subramanian E."/>
            <person name="Araus A.J."/>
            <person name="Petzold A."/>
            <person name="Susuki M."/>
            <person name="Suzuki K.-i.T."/>
            <person name="Hayashi T."/>
            <person name="Toyoda A."/>
            <person name="Oliveira C."/>
            <person name="Osipova E."/>
            <person name="Leigh N.D."/>
            <person name="Simon A."/>
            <person name="Yun M.H."/>
        </authorList>
    </citation>
    <scope>NUCLEOTIDE SEQUENCE</scope>
    <source>
        <strain evidence="1">20211129_DDA</strain>
        <tissue evidence="1">Liver</tissue>
    </source>
</reference>
<evidence type="ECO:0000313" key="1">
    <source>
        <dbReference type="EMBL" id="KAJ1139448.1"/>
    </source>
</evidence>
<keyword evidence="2" id="KW-1185">Reference proteome</keyword>
<evidence type="ECO:0000313" key="2">
    <source>
        <dbReference type="Proteomes" id="UP001066276"/>
    </source>
</evidence>
<dbReference type="Proteomes" id="UP001066276">
    <property type="component" value="Chromosome 6"/>
</dbReference>
<organism evidence="1 2">
    <name type="scientific">Pleurodeles waltl</name>
    <name type="common">Iberian ribbed newt</name>
    <dbReference type="NCBI Taxonomy" id="8319"/>
    <lineage>
        <taxon>Eukaryota</taxon>
        <taxon>Metazoa</taxon>
        <taxon>Chordata</taxon>
        <taxon>Craniata</taxon>
        <taxon>Vertebrata</taxon>
        <taxon>Euteleostomi</taxon>
        <taxon>Amphibia</taxon>
        <taxon>Batrachia</taxon>
        <taxon>Caudata</taxon>
        <taxon>Salamandroidea</taxon>
        <taxon>Salamandridae</taxon>
        <taxon>Pleurodelinae</taxon>
        <taxon>Pleurodeles</taxon>
    </lineage>
</organism>